<evidence type="ECO:0000313" key="3">
    <source>
        <dbReference type="Proteomes" id="UP000242313"/>
    </source>
</evidence>
<protein>
    <recommendedName>
        <fullName evidence="4">DUF2846 domain-containing protein</fullName>
    </recommendedName>
</protein>
<dbReference type="RefSeq" id="WP_096004102.1">
    <property type="nucleotide sequence ID" value="NZ_NTMR01000009.1"/>
</dbReference>
<gene>
    <name evidence="2" type="ORF">CNQ84_06530</name>
</gene>
<dbReference type="AlphaFoldDB" id="A0A2A3MJS6"/>
<organism evidence="2 3">
    <name type="scientific">Pseudomonas abyssi</name>
    <dbReference type="NCBI Taxonomy" id="170540"/>
    <lineage>
        <taxon>Bacteria</taxon>
        <taxon>Pseudomonadati</taxon>
        <taxon>Pseudomonadota</taxon>
        <taxon>Gammaproteobacteria</taxon>
        <taxon>Pseudomonadales</taxon>
        <taxon>Pseudomonadaceae</taxon>
        <taxon>Pseudomonas</taxon>
    </lineage>
</organism>
<comment type="caution">
    <text evidence="2">The sequence shown here is derived from an EMBL/GenBank/DDBJ whole genome shotgun (WGS) entry which is preliminary data.</text>
</comment>
<reference evidence="2 3" key="1">
    <citation type="submission" date="2017-09" db="EMBL/GenBank/DDBJ databases">
        <title>Pseudomonas abyssi sp. nov. isolated from Abyssopelagic Water.</title>
        <authorList>
            <person name="Wei Y."/>
        </authorList>
    </citation>
    <scope>NUCLEOTIDE SEQUENCE [LARGE SCALE GENOMIC DNA]</scope>
    <source>
        <strain evidence="2 3">MT5</strain>
    </source>
</reference>
<evidence type="ECO:0000313" key="2">
    <source>
        <dbReference type="EMBL" id="PBK04804.1"/>
    </source>
</evidence>
<sequence length="146" mass="15902">MSKSLLIFALSMLLFGCASPAPLVHAVPGLNDSNSGEIHVFKNDYLGFAAELRVFIDGNYVGAINREPIVTARVAPGEHLVEIMAYSMGILGGNDSEFRTSVDVGDDIYLRTFTATGIESNGQWVFFGYPKNFLVSSSKEEWESGE</sequence>
<dbReference type="Proteomes" id="UP000242313">
    <property type="component" value="Unassembled WGS sequence"/>
</dbReference>
<evidence type="ECO:0008006" key="4">
    <source>
        <dbReference type="Google" id="ProtNLM"/>
    </source>
</evidence>
<feature type="signal peptide" evidence="1">
    <location>
        <begin position="1"/>
        <end position="20"/>
    </location>
</feature>
<evidence type="ECO:0000256" key="1">
    <source>
        <dbReference type="SAM" id="SignalP"/>
    </source>
</evidence>
<keyword evidence="1" id="KW-0732">Signal</keyword>
<keyword evidence="3" id="KW-1185">Reference proteome</keyword>
<proteinExistence type="predicted"/>
<dbReference type="EMBL" id="NTMR01000009">
    <property type="protein sequence ID" value="PBK04804.1"/>
    <property type="molecule type" value="Genomic_DNA"/>
</dbReference>
<feature type="chain" id="PRO_5013353995" description="DUF2846 domain-containing protein" evidence="1">
    <location>
        <begin position="21"/>
        <end position="146"/>
    </location>
</feature>
<dbReference type="PROSITE" id="PS51257">
    <property type="entry name" value="PROKAR_LIPOPROTEIN"/>
    <property type="match status" value="1"/>
</dbReference>
<accession>A0A2A3MJS6</accession>
<name>A0A2A3MJS6_9PSED</name>